<evidence type="ECO:0000313" key="3">
    <source>
        <dbReference type="Proteomes" id="UP001333110"/>
    </source>
</evidence>
<dbReference type="PRINTS" id="PR01345">
    <property type="entry name" value="CERVTRCPTASE"/>
</dbReference>
<dbReference type="InterPro" id="IPR036691">
    <property type="entry name" value="Endo/exonu/phosph_ase_sf"/>
</dbReference>
<dbReference type="Proteomes" id="UP001333110">
    <property type="component" value="Unassembled WGS sequence"/>
</dbReference>
<reference evidence="2 3" key="1">
    <citation type="journal article" date="2023" name="J. Hered.">
        <title>Chromosome-level genome of the wood stork (Mycteria americana) provides insight into avian chromosome evolution.</title>
        <authorList>
            <person name="Flamio R. Jr."/>
            <person name="Ramstad K.M."/>
        </authorList>
    </citation>
    <scope>NUCLEOTIDE SEQUENCE [LARGE SCALE GENOMIC DNA]</scope>
    <source>
        <strain evidence="2">JAX WOST 10</strain>
    </source>
</reference>
<sequence>MVFHLYIRTDNVQLQEASHSQALVLLRDFNHPDICWKSSTASCRQSRRLLECIEDNFLTQVIDTPTRGDVILKLMVTNASELINDVKIGGSLGCSDHALVEFTVLRDMGQGRKEDPGNYRPISLTSVPGKIMEQILLEAMLRHMEDREVIRDSQHGFTKGKSCLTNVVAFYDGVTTSVDKGKAIDVIYLDFCKAFDTVPHNILLSKLERYGFDGWTVRCIRNWLGDDVIESTPAEKDLGVLMDEKLDMSQQHVLTAQKANRILGCIKSSVASRLREVILPVFSALVRPHLEYCIQLWSPQHKKDMELLEQVQRRATKMIQGLEHLSYEDRLRELGLFSLEMRRLRGDLIAAFQYLMGSYRKDGDRLFSKACCDRTRSNGFKLREGRFRLDLRKKFFTMRVVKHRNRLPREAMEAPIPGNIQAVLLSCKVKRCAKMDHESLKLTIRHLYNPDGMAGQIRPDNFPCKRDYNSDACLPQGIYLSGEEGDALGNWTRERGRGEINYPNCLYRNQV</sequence>
<dbReference type="AlphaFoldDB" id="A0AAN7S7C7"/>
<dbReference type="EMBL" id="JAUNZN010000001">
    <property type="protein sequence ID" value="KAK4831065.1"/>
    <property type="molecule type" value="Genomic_DNA"/>
</dbReference>
<keyword evidence="3" id="KW-1185">Reference proteome</keyword>
<comment type="caution">
    <text evidence="2">The sequence shown here is derived from an EMBL/GenBank/DDBJ whole genome shotgun (WGS) entry which is preliminary data.</text>
</comment>
<gene>
    <name evidence="2" type="ORF">QYF61_015122</name>
</gene>
<protein>
    <recommendedName>
        <fullName evidence="1">Reverse transcriptase domain-containing protein</fullName>
    </recommendedName>
</protein>
<dbReference type="Pfam" id="PF00078">
    <property type="entry name" value="RVT_1"/>
    <property type="match status" value="1"/>
</dbReference>
<dbReference type="InterPro" id="IPR000477">
    <property type="entry name" value="RT_dom"/>
</dbReference>
<dbReference type="PANTHER" id="PTHR33332">
    <property type="entry name" value="REVERSE TRANSCRIPTASE DOMAIN-CONTAINING PROTEIN"/>
    <property type="match status" value="1"/>
</dbReference>
<proteinExistence type="predicted"/>
<accession>A0AAN7S7C7</accession>
<dbReference type="Gene3D" id="3.60.10.10">
    <property type="entry name" value="Endonuclease/exonuclease/phosphatase"/>
    <property type="match status" value="1"/>
</dbReference>
<name>A0AAN7S7C7_MYCAM</name>
<evidence type="ECO:0000259" key="1">
    <source>
        <dbReference type="Pfam" id="PF00078"/>
    </source>
</evidence>
<evidence type="ECO:0000313" key="2">
    <source>
        <dbReference type="EMBL" id="KAK4831065.1"/>
    </source>
</evidence>
<organism evidence="2 3">
    <name type="scientific">Mycteria americana</name>
    <name type="common">Wood stork</name>
    <dbReference type="NCBI Taxonomy" id="33587"/>
    <lineage>
        <taxon>Eukaryota</taxon>
        <taxon>Metazoa</taxon>
        <taxon>Chordata</taxon>
        <taxon>Craniata</taxon>
        <taxon>Vertebrata</taxon>
        <taxon>Euteleostomi</taxon>
        <taxon>Archelosauria</taxon>
        <taxon>Archosauria</taxon>
        <taxon>Dinosauria</taxon>
        <taxon>Saurischia</taxon>
        <taxon>Theropoda</taxon>
        <taxon>Coelurosauria</taxon>
        <taxon>Aves</taxon>
        <taxon>Neognathae</taxon>
        <taxon>Neoaves</taxon>
        <taxon>Aequornithes</taxon>
        <taxon>Ciconiiformes</taxon>
        <taxon>Ciconiidae</taxon>
        <taxon>Mycteria</taxon>
    </lineage>
</organism>
<feature type="domain" description="Reverse transcriptase" evidence="1">
    <location>
        <begin position="112"/>
        <end position="228"/>
    </location>
</feature>